<reference evidence="1" key="1">
    <citation type="submission" date="2019-02" db="EMBL/GenBank/DDBJ databases">
        <authorList>
            <person name="Gruber-Vodicka R. H."/>
            <person name="Seah K. B. B."/>
        </authorList>
    </citation>
    <scope>NUCLEOTIDE SEQUENCE</scope>
    <source>
        <strain evidence="1">BECK_M7</strain>
    </source>
</reference>
<dbReference type="InterPro" id="IPR036782">
    <property type="entry name" value="NE0471-like_N"/>
</dbReference>
<protein>
    <submittedName>
        <fullName evidence="1">Uncharacterized protein</fullName>
    </submittedName>
</protein>
<proteinExistence type="predicted"/>
<dbReference type="Pfam" id="PF10387">
    <property type="entry name" value="DUF2442"/>
    <property type="match status" value="1"/>
</dbReference>
<accession>A0A450UHF5</accession>
<dbReference type="Gene3D" id="3.30.2020.10">
    <property type="entry name" value="NE0471-like N-terminal domain"/>
    <property type="match status" value="1"/>
</dbReference>
<dbReference type="SUPFAM" id="SSF143880">
    <property type="entry name" value="NE0471 N-terminal domain-like"/>
    <property type="match status" value="1"/>
</dbReference>
<dbReference type="EMBL" id="CAADFF010000030">
    <property type="protein sequence ID" value="VFJ91959.1"/>
    <property type="molecule type" value="Genomic_DNA"/>
</dbReference>
<dbReference type="AlphaFoldDB" id="A0A450UHF5"/>
<sequence length="89" mass="9979">MKFNTGESGEVDLRDVVWRYEIAAPSRDPVRFSQFYLDSWPTIAWDYGFDVAPESLYSRVTGKETSQDEDIKNMGISAIITGIPTSVPG</sequence>
<evidence type="ECO:0000313" key="1">
    <source>
        <dbReference type="EMBL" id="VFJ91959.1"/>
    </source>
</evidence>
<name>A0A450UHF5_9GAMM</name>
<dbReference type="InterPro" id="IPR018841">
    <property type="entry name" value="DUF2442"/>
</dbReference>
<gene>
    <name evidence="1" type="ORF">BECKLFY1418B_GA0070995_10309</name>
</gene>
<organism evidence="1">
    <name type="scientific">Candidatus Kentrum sp. LFY</name>
    <dbReference type="NCBI Taxonomy" id="2126342"/>
    <lineage>
        <taxon>Bacteria</taxon>
        <taxon>Pseudomonadati</taxon>
        <taxon>Pseudomonadota</taxon>
        <taxon>Gammaproteobacteria</taxon>
        <taxon>Candidatus Kentrum</taxon>
    </lineage>
</organism>